<keyword evidence="11" id="KW-0472">Membrane</keyword>
<evidence type="ECO:0000256" key="9">
    <source>
        <dbReference type="RuleBase" id="RU004334"/>
    </source>
</evidence>
<dbReference type="GO" id="GO:0008270">
    <property type="term" value="F:zinc ion binding"/>
    <property type="evidence" value="ECO:0007669"/>
    <property type="project" value="UniProtKB-KW"/>
</dbReference>
<feature type="non-terminal residue" evidence="14">
    <location>
        <position position="1"/>
    </location>
</feature>
<evidence type="ECO:0000256" key="8">
    <source>
        <dbReference type="ARBA" id="ARBA00023242"/>
    </source>
</evidence>
<keyword evidence="4 9" id="KW-0805">Transcription regulation</keyword>
<dbReference type="InterPro" id="IPR013088">
    <property type="entry name" value="Znf_NHR/GATA"/>
</dbReference>
<dbReference type="Pfam" id="PF00104">
    <property type="entry name" value="Hormone_recep"/>
    <property type="match status" value="1"/>
</dbReference>
<dbReference type="GO" id="GO:0043565">
    <property type="term" value="F:sequence-specific DNA binding"/>
    <property type="evidence" value="ECO:0007669"/>
    <property type="project" value="InterPro"/>
</dbReference>
<comment type="similarity">
    <text evidence="9">Belongs to the nuclear hormone receptor family.</text>
</comment>
<evidence type="ECO:0008006" key="16">
    <source>
        <dbReference type="Google" id="ProtNLM"/>
    </source>
</evidence>
<dbReference type="PANTHER" id="PTHR46011">
    <property type="entry name" value="NUCLEAR HORMONE RECEPTOR FAMILY MEMBER NHR-86-RELATED"/>
    <property type="match status" value="1"/>
</dbReference>
<dbReference type="Pfam" id="PF00105">
    <property type="entry name" value="zf-C4"/>
    <property type="match status" value="1"/>
</dbReference>
<dbReference type="InterPro" id="IPR035500">
    <property type="entry name" value="NHR-like_dom_sf"/>
</dbReference>
<dbReference type="InterPro" id="IPR001628">
    <property type="entry name" value="Znf_hrmn_rcpt"/>
</dbReference>
<evidence type="ECO:0000313" key="14">
    <source>
        <dbReference type="EMBL" id="GMR45886.1"/>
    </source>
</evidence>
<dbReference type="Gene3D" id="1.10.565.10">
    <property type="entry name" value="Retinoid X Receptor"/>
    <property type="match status" value="1"/>
</dbReference>
<keyword evidence="11" id="KW-0812">Transmembrane</keyword>
<dbReference type="PROSITE" id="PS51030">
    <property type="entry name" value="NUCLEAR_REC_DBD_2"/>
    <property type="match status" value="1"/>
</dbReference>
<dbReference type="PROSITE" id="PS00031">
    <property type="entry name" value="NUCLEAR_REC_DBD_1"/>
    <property type="match status" value="1"/>
</dbReference>
<evidence type="ECO:0000256" key="5">
    <source>
        <dbReference type="ARBA" id="ARBA00023125"/>
    </source>
</evidence>
<keyword evidence="15" id="KW-1185">Reference proteome</keyword>
<keyword evidence="8 9" id="KW-0539">Nucleus</keyword>
<comment type="caution">
    <text evidence="14">The sequence shown here is derived from an EMBL/GenBank/DDBJ whole genome shotgun (WGS) entry which is preliminary data.</text>
</comment>
<evidence type="ECO:0000256" key="3">
    <source>
        <dbReference type="ARBA" id="ARBA00022833"/>
    </source>
</evidence>
<evidence type="ECO:0000313" key="15">
    <source>
        <dbReference type="Proteomes" id="UP001328107"/>
    </source>
</evidence>
<keyword evidence="1 9" id="KW-0479">Metal-binding</keyword>
<sequence>EMMATAKGKRLCLICGSPTNYAHYGIDSCKACAEFFKRTRTTNKNYACRQGTRKCTISKSERFICRRCRFEKCKALGMSLDDPRKKKDLEKTTSSPQEEPAPSTSADPPSPPLNESILSRITREHTKSLERRRFVEMSIRATSLQEHVRVDHEGEDLLLCTWSFLMDCVKMYAGDYFTIAGACFPEFNALTLHEKRLLLQSCATRIYILETHALTAKIFRSGEGPLYMLTLTTCFDRDNVKFFIQDSNASERHNDIVRSVTYYVEQLMKIVWPMLRQIDLTDTEFHALFGLVVWQIGTVKIIAFFICVERREIRNEIFADLRRYYRDELKLEDFSVRMGNLMSLEHAIQEATSLMGEEMQTFNLLDMLHADASFLNVILQVKI</sequence>
<proteinExistence type="inferred from homology"/>
<feature type="domain" description="NR LBD" evidence="13">
    <location>
        <begin position="113"/>
        <end position="381"/>
    </location>
</feature>
<dbReference type="SUPFAM" id="SSF57716">
    <property type="entry name" value="Glucocorticoid receptor-like (DNA-binding domain)"/>
    <property type="match status" value="1"/>
</dbReference>
<accession>A0AAN5HZE3</accession>
<protein>
    <recommendedName>
        <fullName evidence="16">Nuclear receptor</fullName>
    </recommendedName>
</protein>
<gene>
    <name evidence="14" type="ORF">PMAYCL1PPCAC_16081</name>
</gene>
<dbReference type="EMBL" id="BTRK01000004">
    <property type="protein sequence ID" value="GMR45886.1"/>
    <property type="molecule type" value="Genomic_DNA"/>
</dbReference>
<dbReference type="SUPFAM" id="SSF48508">
    <property type="entry name" value="Nuclear receptor ligand-binding domain"/>
    <property type="match status" value="1"/>
</dbReference>
<keyword evidence="3 9" id="KW-0862">Zinc</keyword>
<keyword evidence="11" id="KW-1133">Transmembrane helix</keyword>
<comment type="subcellular location">
    <subcellularLocation>
        <location evidence="9">Nucleus</location>
    </subcellularLocation>
</comment>
<evidence type="ECO:0000256" key="2">
    <source>
        <dbReference type="ARBA" id="ARBA00022771"/>
    </source>
</evidence>
<keyword evidence="6 9" id="KW-0804">Transcription</keyword>
<dbReference type="Gene3D" id="3.30.50.10">
    <property type="entry name" value="Erythroid Transcription Factor GATA-1, subunit A"/>
    <property type="match status" value="1"/>
</dbReference>
<dbReference type="PRINTS" id="PR00047">
    <property type="entry name" value="STROIDFINGER"/>
</dbReference>
<dbReference type="PROSITE" id="PS51843">
    <property type="entry name" value="NR_LBD"/>
    <property type="match status" value="1"/>
</dbReference>
<dbReference type="SMART" id="SM00430">
    <property type="entry name" value="HOLI"/>
    <property type="match status" value="1"/>
</dbReference>
<evidence type="ECO:0000259" key="13">
    <source>
        <dbReference type="PROSITE" id="PS51843"/>
    </source>
</evidence>
<name>A0AAN5HZE3_9BILA</name>
<evidence type="ECO:0000259" key="12">
    <source>
        <dbReference type="PROSITE" id="PS51030"/>
    </source>
</evidence>
<organism evidence="14 15">
    <name type="scientific">Pristionchus mayeri</name>
    <dbReference type="NCBI Taxonomy" id="1317129"/>
    <lineage>
        <taxon>Eukaryota</taxon>
        <taxon>Metazoa</taxon>
        <taxon>Ecdysozoa</taxon>
        <taxon>Nematoda</taxon>
        <taxon>Chromadorea</taxon>
        <taxon>Rhabditida</taxon>
        <taxon>Rhabditina</taxon>
        <taxon>Diplogasteromorpha</taxon>
        <taxon>Diplogasteroidea</taxon>
        <taxon>Neodiplogasteridae</taxon>
        <taxon>Pristionchus</taxon>
    </lineage>
</organism>
<evidence type="ECO:0000256" key="10">
    <source>
        <dbReference type="SAM" id="MobiDB-lite"/>
    </source>
</evidence>
<feature type="region of interest" description="Disordered" evidence="10">
    <location>
        <begin position="84"/>
        <end position="115"/>
    </location>
</feature>
<keyword evidence="7 9" id="KW-0675">Receptor</keyword>
<dbReference type="SMART" id="SM00399">
    <property type="entry name" value="ZnF_C4"/>
    <property type="match status" value="1"/>
</dbReference>
<evidence type="ECO:0000256" key="1">
    <source>
        <dbReference type="ARBA" id="ARBA00022723"/>
    </source>
</evidence>
<dbReference type="AlphaFoldDB" id="A0AAN5HZE3"/>
<dbReference type="InterPro" id="IPR000536">
    <property type="entry name" value="Nucl_hrmn_rcpt_lig-bd"/>
</dbReference>
<dbReference type="GO" id="GO:0003700">
    <property type="term" value="F:DNA-binding transcription factor activity"/>
    <property type="evidence" value="ECO:0007669"/>
    <property type="project" value="InterPro"/>
</dbReference>
<reference evidence="15" key="1">
    <citation type="submission" date="2022-10" db="EMBL/GenBank/DDBJ databases">
        <title>Genome assembly of Pristionchus species.</title>
        <authorList>
            <person name="Yoshida K."/>
            <person name="Sommer R.J."/>
        </authorList>
    </citation>
    <scope>NUCLEOTIDE SEQUENCE [LARGE SCALE GENOMIC DNA]</scope>
    <source>
        <strain evidence="15">RS5460</strain>
    </source>
</reference>
<evidence type="ECO:0000256" key="4">
    <source>
        <dbReference type="ARBA" id="ARBA00023015"/>
    </source>
</evidence>
<keyword evidence="2 9" id="KW-0863">Zinc-finger</keyword>
<evidence type="ECO:0000256" key="11">
    <source>
        <dbReference type="SAM" id="Phobius"/>
    </source>
</evidence>
<dbReference type="PANTHER" id="PTHR46011:SF6">
    <property type="entry name" value="HIGH ZINC ACTIVATED NUCLEAR RECEPTOR PROTEIN"/>
    <property type="match status" value="1"/>
</dbReference>
<feature type="transmembrane region" description="Helical" evidence="11">
    <location>
        <begin position="285"/>
        <end position="308"/>
    </location>
</feature>
<dbReference type="GO" id="GO:0005634">
    <property type="term" value="C:nucleus"/>
    <property type="evidence" value="ECO:0007669"/>
    <property type="project" value="UniProtKB-SubCell"/>
</dbReference>
<keyword evidence="5 9" id="KW-0238">DNA-binding</keyword>
<evidence type="ECO:0000256" key="6">
    <source>
        <dbReference type="ARBA" id="ARBA00023163"/>
    </source>
</evidence>
<dbReference type="Proteomes" id="UP001328107">
    <property type="component" value="Unassembled WGS sequence"/>
</dbReference>
<evidence type="ECO:0000256" key="7">
    <source>
        <dbReference type="ARBA" id="ARBA00023170"/>
    </source>
</evidence>
<feature type="domain" description="Nuclear receptor" evidence="12">
    <location>
        <begin position="9"/>
        <end position="85"/>
    </location>
</feature>